<keyword evidence="1" id="KW-0645">Protease</keyword>
<dbReference type="GO" id="GO:0006508">
    <property type="term" value="P:proteolysis"/>
    <property type="evidence" value="ECO:0007669"/>
    <property type="project" value="UniProtKB-KW"/>
</dbReference>
<dbReference type="Proteomes" id="UP001223420">
    <property type="component" value="Unassembled WGS sequence"/>
</dbReference>
<evidence type="ECO:0000256" key="4">
    <source>
        <dbReference type="ARBA" id="ARBA00022833"/>
    </source>
</evidence>
<evidence type="ECO:0000313" key="8">
    <source>
        <dbReference type="Proteomes" id="UP001223420"/>
    </source>
</evidence>
<name>A0AAJ1WUW5_9HYPH</name>
<evidence type="ECO:0000256" key="2">
    <source>
        <dbReference type="ARBA" id="ARBA00022723"/>
    </source>
</evidence>
<protein>
    <submittedName>
        <fullName evidence="7">Proteasome lid subunit RPN8/RPN11</fullName>
    </submittedName>
</protein>
<keyword evidence="5" id="KW-0482">Metalloprotease</keyword>
<dbReference type="InterPro" id="IPR028090">
    <property type="entry name" value="JAB_dom_prok"/>
</dbReference>
<dbReference type="RefSeq" id="WP_230365814.1">
    <property type="nucleotide sequence ID" value="NZ_JAJALK010000003.1"/>
</dbReference>
<dbReference type="GO" id="GO:0008237">
    <property type="term" value="F:metallopeptidase activity"/>
    <property type="evidence" value="ECO:0007669"/>
    <property type="project" value="UniProtKB-KW"/>
</dbReference>
<dbReference type="Pfam" id="PF14464">
    <property type="entry name" value="Prok-JAB"/>
    <property type="match status" value="1"/>
</dbReference>
<evidence type="ECO:0000259" key="6">
    <source>
        <dbReference type="Pfam" id="PF14464"/>
    </source>
</evidence>
<evidence type="ECO:0000256" key="1">
    <source>
        <dbReference type="ARBA" id="ARBA00022670"/>
    </source>
</evidence>
<keyword evidence="2" id="KW-0479">Metal-binding</keyword>
<keyword evidence="3" id="KW-0378">Hydrolase</keyword>
<dbReference type="GO" id="GO:0000502">
    <property type="term" value="C:proteasome complex"/>
    <property type="evidence" value="ECO:0007669"/>
    <property type="project" value="UniProtKB-KW"/>
</dbReference>
<evidence type="ECO:0000256" key="5">
    <source>
        <dbReference type="ARBA" id="ARBA00023049"/>
    </source>
</evidence>
<reference evidence="7" key="1">
    <citation type="submission" date="2023-07" db="EMBL/GenBank/DDBJ databases">
        <title>Genomic Encyclopedia of Type Strains, Phase IV (KMG-IV): sequencing the most valuable type-strain genomes for metagenomic binning, comparative biology and taxonomic classification.</title>
        <authorList>
            <person name="Goeker M."/>
        </authorList>
    </citation>
    <scope>NUCLEOTIDE SEQUENCE</scope>
    <source>
        <strain evidence="7">DSM 19569</strain>
    </source>
</reference>
<proteinExistence type="predicted"/>
<dbReference type="Gene3D" id="3.40.140.10">
    <property type="entry name" value="Cytidine Deaminase, domain 2"/>
    <property type="match status" value="1"/>
</dbReference>
<dbReference type="GO" id="GO:0046872">
    <property type="term" value="F:metal ion binding"/>
    <property type="evidence" value="ECO:0007669"/>
    <property type="project" value="UniProtKB-KW"/>
</dbReference>
<dbReference type="SUPFAM" id="SSF102712">
    <property type="entry name" value="JAB1/MPN domain"/>
    <property type="match status" value="1"/>
</dbReference>
<comment type="caution">
    <text evidence="7">The sequence shown here is derived from an EMBL/GenBank/DDBJ whole genome shotgun (WGS) entry which is preliminary data.</text>
</comment>
<accession>A0AAJ1WUW5</accession>
<feature type="domain" description="JAB" evidence="6">
    <location>
        <begin position="7"/>
        <end position="117"/>
    </location>
</feature>
<dbReference type="AlphaFoldDB" id="A0AAJ1WUW5"/>
<evidence type="ECO:0000256" key="3">
    <source>
        <dbReference type="ARBA" id="ARBA00022801"/>
    </source>
</evidence>
<keyword evidence="4" id="KW-0862">Zinc</keyword>
<organism evidence="7 8">
    <name type="scientific">Methylobacterium brachiatum</name>
    <dbReference type="NCBI Taxonomy" id="269660"/>
    <lineage>
        <taxon>Bacteria</taxon>
        <taxon>Pseudomonadati</taxon>
        <taxon>Pseudomonadota</taxon>
        <taxon>Alphaproteobacteria</taxon>
        <taxon>Hyphomicrobiales</taxon>
        <taxon>Methylobacteriaceae</taxon>
        <taxon>Methylobacterium</taxon>
    </lineage>
</organism>
<evidence type="ECO:0000313" key="7">
    <source>
        <dbReference type="EMBL" id="MDQ0542517.1"/>
    </source>
</evidence>
<keyword evidence="7" id="KW-0647">Proteasome</keyword>
<gene>
    <name evidence="7" type="ORF">QO001_001435</name>
</gene>
<dbReference type="EMBL" id="JAUSWL010000002">
    <property type="protein sequence ID" value="MDQ0542517.1"/>
    <property type="molecule type" value="Genomic_DNA"/>
</dbReference>
<sequence>MKILLPKAVSAAWRRELKQAGQREIGGVLLGEALGGDEFRVLEASLQRDGGSPARFVRDPEHHGKAIRGFHERTGHDYRRFNYLGEWHSHPSFPTRPSQDDICAMRDILADGRVGATFACLLILRHRPFRRLDIGASVFTPDGGISPIVVKRER</sequence>